<dbReference type="Pfam" id="PF04082">
    <property type="entry name" value="Fungal_trans"/>
    <property type="match status" value="1"/>
</dbReference>
<evidence type="ECO:0000256" key="4">
    <source>
        <dbReference type="ARBA" id="ARBA00023242"/>
    </source>
</evidence>
<dbReference type="SUPFAM" id="SSF57701">
    <property type="entry name" value="Zn2/Cys6 DNA-binding domain"/>
    <property type="match status" value="1"/>
</dbReference>
<dbReference type="InterPro" id="IPR036864">
    <property type="entry name" value="Zn2-C6_fun-type_DNA-bd_sf"/>
</dbReference>
<reference evidence="7 8" key="1">
    <citation type="submission" date="2015-10" db="EMBL/GenBank/DDBJ databases">
        <title>Full genome of DAOMC 229536 Phialocephala scopiformis, a fungal endophyte of spruce producing the potent anti-insectan compound rugulosin.</title>
        <authorList>
            <consortium name="DOE Joint Genome Institute"/>
            <person name="Walker A.K."/>
            <person name="Frasz S.L."/>
            <person name="Seifert K.A."/>
            <person name="Miller J.D."/>
            <person name="Mondo S.J."/>
            <person name="Labutti K."/>
            <person name="Lipzen A."/>
            <person name="Dockter R."/>
            <person name="Kennedy M."/>
            <person name="Grigoriev I.V."/>
            <person name="Spatafora J.W."/>
        </authorList>
    </citation>
    <scope>NUCLEOTIDE SEQUENCE [LARGE SCALE GENOMIC DNA]</scope>
    <source>
        <strain evidence="7 8">CBS 120377</strain>
    </source>
</reference>
<evidence type="ECO:0000259" key="6">
    <source>
        <dbReference type="PROSITE" id="PS50048"/>
    </source>
</evidence>
<evidence type="ECO:0000256" key="3">
    <source>
        <dbReference type="ARBA" id="ARBA00023163"/>
    </source>
</evidence>
<dbReference type="InterPro" id="IPR051127">
    <property type="entry name" value="Fungal_SecMet_Regulators"/>
</dbReference>
<dbReference type="PANTHER" id="PTHR47424">
    <property type="entry name" value="REGULATORY PROTEIN GAL4"/>
    <property type="match status" value="1"/>
</dbReference>
<dbReference type="CDD" id="cd00067">
    <property type="entry name" value="GAL4"/>
    <property type="match status" value="1"/>
</dbReference>
<protein>
    <submittedName>
        <fullName evidence="7">Fungal-specific transcription factor domain-containing protein</fullName>
    </submittedName>
</protein>
<gene>
    <name evidence="7" type="ORF">LY89DRAFT_587084</name>
</gene>
<keyword evidence="3" id="KW-0804">Transcription</keyword>
<dbReference type="RefSeq" id="XP_018070278.1">
    <property type="nucleotide sequence ID" value="XM_018209404.1"/>
</dbReference>
<sequence length="739" mass="83764">MFTTFIAKSPVEEPTRGRLPARKKRAQVARACHWCRVHRVRCDSTYPCTSCRNRGISCRSEAVTEARTLPQAIIEIEELKQKVKELEGKLAHEKQAKLRRIPAVPPTPRLHDCSKPRSGTEAFNQHEIGKRCWEGIHARTARGQQTQWYGPSSTFYFIGRMSTYLRSILPSPLLDEQIQPNSASRSFASPIYSKKVVLEDNTWTRDASAREEYLTGIQEEYFLGMFWHSYHCTYQILDESEFKEHYKSLWTSAGHTRRPSALVDIVLAICMQYGVAFLPQSCAGIEKKTNVDVTDATIAGRWYYHRCQTLLTAELESPSISTLQSHILSAIYLCNASFQNMAHTTLATAIRIAHILGLHLEPPETMPRVQRELRKRIWWTLYTIESKTSMKLGRPAIVQPIDFMCSLPADKHAVASISGSNFAPVDERVSWLTYGVQLGKLILAARETYLSFYTKCDEIMAANNFNTIYNDPEVLESAADFIKSNMQPLSQWRDDVPEALKTKRKDAGERFSTDRSPLEVQKFAPLWLQRQRVFLELLYHNLSMNLYRPSICFTPAAHDSTPAADAHSVACVSHAMSITAIMHQLVTETEIMNGWHEAFQWQWNASLSTIGFILAYPTHDTAIVARKLIEDAISVLELLGNHFAIAASAATVARDLVAKADFLMNRHNGLALKDADMLIGPDQLERSHVDAFTNQQDNMFLEMDSNSFAGSMDFAFSHSFEWLTADSSSIADNWKFTQD</sequence>
<dbReference type="GO" id="GO:0008270">
    <property type="term" value="F:zinc ion binding"/>
    <property type="evidence" value="ECO:0007669"/>
    <property type="project" value="InterPro"/>
</dbReference>
<dbReference type="CDD" id="cd12148">
    <property type="entry name" value="fungal_TF_MHR"/>
    <property type="match status" value="1"/>
</dbReference>
<dbReference type="Proteomes" id="UP000070700">
    <property type="component" value="Unassembled WGS sequence"/>
</dbReference>
<evidence type="ECO:0000256" key="5">
    <source>
        <dbReference type="SAM" id="Coils"/>
    </source>
</evidence>
<dbReference type="OrthoDB" id="2283488at2759"/>
<dbReference type="GO" id="GO:0000978">
    <property type="term" value="F:RNA polymerase II cis-regulatory region sequence-specific DNA binding"/>
    <property type="evidence" value="ECO:0007669"/>
    <property type="project" value="TreeGrafter"/>
</dbReference>
<dbReference type="SMART" id="SM00906">
    <property type="entry name" value="Fungal_trans"/>
    <property type="match status" value="1"/>
</dbReference>
<keyword evidence="2" id="KW-0805">Transcription regulation</keyword>
<keyword evidence="4" id="KW-0539">Nucleus</keyword>
<dbReference type="PANTHER" id="PTHR47424:SF12">
    <property type="entry name" value="TRANSCRIPTION FACTOR ASQA"/>
    <property type="match status" value="1"/>
</dbReference>
<dbReference type="InterPro" id="IPR007219">
    <property type="entry name" value="XnlR_reg_dom"/>
</dbReference>
<evidence type="ECO:0000256" key="1">
    <source>
        <dbReference type="ARBA" id="ARBA00022723"/>
    </source>
</evidence>
<dbReference type="SMART" id="SM00066">
    <property type="entry name" value="GAL4"/>
    <property type="match status" value="1"/>
</dbReference>
<keyword evidence="5" id="KW-0175">Coiled coil</keyword>
<evidence type="ECO:0000256" key="2">
    <source>
        <dbReference type="ARBA" id="ARBA00023015"/>
    </source>
</evidence>
<dbReference type="PROSITE" id="PS00463">
    <property type="entry name" value="ZN2_CY6_FUNGAL_1"/>
    <property type="match status" value="1"/>
</dbReference>
<dbReference type="AlphaFoldDB" id="A0A194X6X4"/>
<dbReference type="Pfam" id="PF00172">
    <property type="entry name" value="Zn_clus"/>
    <property type="match status" value="1"/>
</dbReference>
<dbReference type="GeneID" id="28819130"/>
<accession>A0A194X6X4</accession>
<evidence type="ECO:0000313" key="8">
    <source>
        <dbReference type="Proteomes" id="UP000070700"/>
    </source>
</evidence>
<name>A0A194X6X4_MOLSC</name>
<dbReference type="Gene3D" id="4.10.240.10">
    <property type="entry name" value="Zn(2)-C6 fungal-type DNA-binding domain"/>
    <property type="match status" value="1"/>
</dbReference>
<dbReference type="GO" id="GO:0006351">
    <property type="term" value="P:DNA-templated transcription"/>
    <property type="evidence" value="ECO:0007669"/>
    <property type="project" value="InterPro"/>
</dbReference>
<dbReference type="GO" id="GO:0000981">
    <property type="term" value="F:DNA-binding transcription factor activity, RNA polymerase II-specific"/>
    <property type="evidence" value="ECO:0007669"/>
    <property type="project" value="InterPro"/>
</dbReference>
<dbReference type="PROSITE" id="PS50048">
    <property type="entry name" value="ZN2_CY6_FUNGAL_2"/>
    <property type="match status" value="1"/>
</dbReference>
<keyword evidence="8" id="KW-1185">Reference proteome</keyword>
<evidence type="ECO:0000313" key="7">
    <source>
        <dbReference type="EMBL" id="KUJ15923.1"/>
    </source>
</evidence>
<feature type="domain" description="Zn(2)-C6 fungal-type" evidence="6">
    <location>
        <begin position="31"/>
        <end position="60"/>
    </location>
</feature>
<feature type="coiled-coil region" evidence="5">
    <location>
        <begin position="69"/>
        <end position="96"/>
    </location>
</feature>
<dbReference type="KEGG" id="psco:LY89DRAFT_587084"/>
<dbReference type="GO" id="GO:0005634">
    <property type="term" value="C:nucleus"/>
    <property type="evidence" value="ECO:0007669"/>
    <property type="project" value="TreeGrafter"/>
</dbReference>
<dbReference type="GO" id="GO:0000435">
    <property type="term" value="P:positive regulation of transcription from RNA polymerase II promoter by galactose"/>
    <property type="evidence" value="ECO:0007669"/>
    <property type="project" value="TreeGrafter"/>
</dbReference>
<keyword evidence="1" id="KW-0479">Metal-binding</keyword>
<dbReference type="InParanoid" id="A0A194X6X4"/>
<dbReference type="EMBL" id="KQ947417">
    <property type="protein sequence ID" value="KUJ15923.1"/>
    <property type="molecule type" value="Genomic_DNA"/>
</dbReference>
<proteinExistence type="predicted"/>
<organism evidence="7 8">
    <name type="scientific">Mollisia scopiformis</name>
    <name type="common">Conifer needle endophyte fungus</name>
    <name type="synonym">Phialocephala scopiformis</name>
    <dbReference type="NCBI Taxonomy" id="149040"/>
    <lineage>
        <taxon>Eukaryota</taxon>
        <taxon>Fungi</taxon>
        <taxon>Dikarya</taxon>
        <taxon>Ascomycota</taxon>
        <taxon>Pezizomycotina</taxon>
        <taxon>Leotiomycetes</taxon>
        <taxon>Helotiales</taxon>
        <taxon>Mollisiaceae</taxon>
        <taxon>Mollisia</taxon>
    </lineage>
</organism>
<dbReference type="InterPro" id="IPR001138">
    <property type="entry name" value="Zn2Cys6_DnaBD"/>
</dbReference>